<evidence type="ECO:0000256" key="2">
    <source>
        <dbReference type="ARBA" id="ARBA00022722"/>
    </source>
</evidence>
<accession>A0A1D1XWC2</accession>
<dbReference type="GO" id="GO:0003676">
    <property type="term" value="F:nucleic acid binding"/>
    <property type="evidence" value="ECO:0007669"/>
    <property type="project" value="InterPro"/>
</dbReference>
<feature type="domain" description="Exonuclease" evidence="5">
    <location>
        <begin position="52"/>
        <end position="227"/>
    </location>
</feature>
<name>A0A1D1XWC2_9ARAE</name>
<dbReference type="InterPro" id="IPR012337">
    <property type="entry name" value="RNaseH-like_sf"/>
</dbReference>
<keyword evidence="3" id="KW-0378">Hydrolase</keyword>
<dbReference type="Gene3D" id="3.30.420.10">
    <property type="entry name" value="Ribonuclease H-like superfamily/Ribonuclease H"/>
    <property type="match status" value="1"/>
</dbReference>
<dbReference type="Pfam" id="PF00929">
    <property type="entry name" value="RNase_T"/>
    <property type="match status" value="1"/>
</dbReference>
<dbReference type="GO" id="GO:0005739">
    <property type="term" value="C:mitochondrion"/>
    <property type="evidence" value="ECO:0007669"/>
    <property type="project" value="TreeGrafter"/>
</dbReference>
<dbReference type="InterPro" id="IPR013520">
    <property type="entry name" value="Ribonucl_H"/>
</dbReference>
<keyword evidence="4" id="KW-0269">Exonuclease</keyword>
<evidence type="ECO:0000313" key="6">
    <source>
        <dbReference type="EMBL" id="JAT46706.1"/>
    </source>
</evidence>
<dbReference type="SUPFAM" id="SSF53098">
    <property type="entry name" value="Ribonuclease H-like"/>
    <property type="match status" value="1"/>
</dbReference>
<reference evidence="6" key="1">
    <citation type="submission" date="2015-07" db="EMBL/GenBank/DDBJ databases">
        <title>Transcriptome Assembly of Anthurium amnicola.</title>
        <authorList>
            <person name="Suzuki J."/>
        </authorList>
    </citation>
    <scope>NUCLEOTIDE SEQUENCE</scope>
</reference>
<dbReference type="GO" id="GO:0000175">
    <property type="term" value="F:3'-5'-RNA exonuclease activity"/>
    <property type="evidence" value="ECO:0007669"/>
    <property type="project" value="InterPro"/>
</dbReference>
<proteinExistence type="inferred from homology"/>
<dbReference type="FunFam" id="3.30.420.10:FF:000003">
    <property type="entry name" value="Oligoribonuclease"/>
    <property type="match status" value="1"/>
</dbReference>
<keyword evidence="2" id="KW-0540">Nuclease</keyword>
<dbReference type="SMART" id="SM00479">
    <property type="entry name" value="EXOIII"/>
    <property type="match status" value="1"/>
</dbReference>
<dbReference type="NCBIfam" id="NF003765">
    <property type="entry name" value="PRK05359.1"/>
    <property type="match status" value="1"/>
</dbReference>
<protein>
    <submittedName>
        <fullName evidence="6">Oligoribonuclease, mitochondrial</fullName>
    </submittedName>
</protein>
<evidence type="ECO:0000256" key="4">
    <source>
        <dbReference type="ARBA" id="ARBA00022839"/>
    </source>
</evidence>
<comment type="similarity">
    <text evidence="1">Belongs to the oligoribonuclease family.</text>
</comment>
<dbReference type="InterPro" id="IPR036397">
    <property type="entry name" value="RNaseH_sf"/>
</dbReference>
<dbReference type="EMBL" id="GDJX01021230">
    <property type="protein sequence ID" value="JAT46706.1"/>
    <property type="molecule type" value="Transcribed_RNA"/>
</dbReference>
<evidence type="ECO:0000256" key="1">
    <source>
        <dbReference type="ARBA" id="ARBA00009921"/>
    </source>
</evidence>
<evidence type="ECO:0000259" key="5">
    <source>
        <dbReference type="SMART" id="SM00479"/>
    </source>
</evidence>
<gene>
    <name evidence="6" type="primary">Rexo2</name>
    <name evidence="6" type="ORF">g.11082</name>
</gene>
<dbReference type="HAMAP" id="MF_00045">
    <property type="entry name" value="Oligoribonuclease"/>
    <property type="match status" value="1"/>
</dbReference>
<organism evidence="6">
    <name type="scientific">Anthurium amnicola</name>
    <dbReference type="NCBI Taxonomy" id="1678845"/>
    <lineage>
        <taxon>Eukaryota</taxon>
        <taxon>Viridiplantae</taxon>
        <taxon>Streptophyta</taxon>
        <taxon>Embryophyta</taxon>
        <taxon>Tracheophyta</taxon>
        <taxon>Spermatophyta</taxon>
        <taxon>Magnoliopsida</taxon>
        <taxon>Liliopsida</taxon>
        <taxon>Araceae</taxon>
        <taxon>Pothoideae</taxon>
        <taxon>Potheae</taxon>
        <taxon>Anthurium</taxon>
    </lineage>
</organism>
<dbReference type="AlphaFoldDB" id="A0A1D1XWC2"/>
<evidence type="ECO:0000256" key="3">
    <source>
        <dbReference type="ARBA" id="ARBA00022801"/>
    </source>
</evidence>
<dbReference type="InterPro" id="IPR022894">
    <property type="entry name" value="Oligoribonuclease"/>
</dbReference>
<dbReference type="CDD" id="cd06135">
    <property type="entry name" value="Orn"/>
    <property type="match status" value="1"/>
</dbReference>
<dbReference type="PANTHER" id="PTHR11046:SF0">
    <property type="entry name" value="OLIGORIBONUCLEASE, MITOCHONDRIAL"/>
    <property type="match status" value="1"/>
</dbReference>
<sequence>MILRNFKPKLIINIPPSYLRNPLLNYRNYSYKGKVKWLTRKKNILNMTIKEPLVWIDCEMTGLDIKNDHILEVAVLITDGDLNIIAEGPDLVIHQSKEVMDGMGDWCKKHHGESGLTSAVLESNITTSEASNQIIEFLKKHIPESKVAPLAGNSVHSDKVFLQKEMPEVIDYLHYRIVDVSTVKELCRRWYPSIFQNAPQKKFSHRSLDDIKESIAELKYYQQNIFIANDNIANKKRKENS</sequence>
<dbReference type="PANTHER" id="PTHR11046">
    <property type="entry name" value="OLIGORIBONUCLEASE, MITOCHONDRIAL"/>
    <property type="match status" value="1"/>
</dbReference>